<evidence type="ECO:0000256" key="5">
    <source>
        <dbReference type="ARBA" id="ARBA00023004"/>
    </source>
</evidence>
<sequence>MLVDKWGRVLEGLRVSVTSLCNYSCIYCHREGPANKGEGLNPDEYRAVASVATSLGIARFKLTGGEPLFRGDVVDVIKAFSEAKPVDLSMTTNGFYLEELAQRLAEAGLRRVNVNIPSLSRDRYKYVSKVDGLDKVLKGLRAALNAGLKPITINVVLLKSINDAEFADFIEFASQNGYRLRFIELEPISVPKPVFDKLYASLDAVMRYLEGVAVHKYIRKLHNRPVYVLDTGTEVEIVRWTHNTAFCMNCSRVRLSADGVLLPCIMAADGVDLKPFLRPRINVEKLRAAFIAVNEMRSPYNLLLEKCRGLSASKGSSLVPSANQL</sequence>
<keyword evidence="9" id="KW-0456">Lyase</keyword>
<dbReference type="InterPro" id="IPR010505">
    <property type="entry name" value="MoaA_twitch"/>
</dbReference>
<evidence type="ECO:0000313" key="11">
    <source>
        <dbReference type="EMBL" id="HHQ50659.1"/>
    </source>
</evidence>
<dbReference type="InterPro" id="IPR040064">
    <property type="entry name" value="MoaA-like"/>
</dbReference>
<dbReference type="CDD" id="cd01335">
    <property type="entry name" value="Radical_SAM"/>
    <property type="match status" value="1"/>
</dbReference>
<dbReference type="SUPFAM" id="SSF102114">
    <property type="entry name" value="Radical SAM enzymes"/>
    <property type="match status" value="1"/>
</dbReference>
<dbReference type="SFLD" id="SFLDG01067">
    <property type="entry name" value="SPASM/twitch_domain_containing"/>
    <property type="match status" value="1"/>
</dbReference>
<dbReference type="InterPro" id="IPR050105">
    <property type="entry name" value="MoCo_biosynth_MoaA/MoaC"/>
</dbReference>
<dbReference type="PROSITE" id="PS51918">
    <property type="entry name" value="RADICAL_SAM"/>
    <property type="match status" value="1"/>
</dbReference>
<keyword evidence="8" id="KW-0501">Molybdenum cofactor biosynthesis</keyword>
<dbReference type="GO" id="GO:0061798">
    <property type="term" value="F:GTP 3',8'-cyclase activity"/>
    <property type="evidence" value="ECO:0007669"/>
    <property type="project" value="TreeGrafter"/>
</dbReference>
<dbReference type="SFLD" id="SFLDG01383">
    <property type="entry name" value="cyclic_pyranopterin_phosphate"/>
    <property type="match status" value="1"/>
</dbReference>
<evidence type="ECO:0000256" key="7">
    <source>
        <dbReference type="ARBA" id="ARBA00023134"/>
    </source>
</evidence>
<dbReference type="NCBIfam" id="NF001199">
    <property type="entry name" value="PRK00164.2-1"/>
    <property type="match status" value="1"/>
</dbReference>
<evidence type="ECO:0000259" key="10">
    <source>
        <dbReference type="PROSITE" id="PS51918"/>
    </source>
</evidence>
<name>A0A7J3Z740_9CREN</name>
<accession>A0A7J3Z740</accession>
<protein>
    <submittedName>
        <fullName evidence="11">GTP 3',8-cyclase MoaA</fullName>
    </submittedName>
</protein>
<dbReference type="PANTHER" id="PTHR22960">
    <property type="entry name" value="MOLYBDOPTERIN COFACTOR SYNTHESIS PROTEIN A"/>
    <property type="match status" value="1"/>
</dbReference>
<dbReference type="InterPro" id="IPR007197">
    <property type="entry name" value="rSAM"/>
</dbReference>
<evidence type="ECO:0000256" key="1">
    <source>
        <dbReference type="ARBA" id="ARBA00022485"/>
    </source>
</evidence>
<keyword evidence="6" id="KW-0411">Iron-sulfur</keyword>
<evidence type="ECO:0000256" key="8">
    <source>
        <dbReference type="ARBA" id="ARBA00023150"/>
    </source>
</evidence>
<keyword evidence="4" id="KW-0547">Nucleotide-binding</keyword>
<reference evidence="11" key="1">
    <citation type="journal article" date="2020" name="mSystems">
        <title>Genome- and Community-Level Interaction Insights into Carbon Utilization and Element Cycling Functions of Hydrothermarchaeota in Hydrothermal Sediment.</title>
        <authorList>
            <person name="Zhou Z."/>
            <person name="Liu Y."/>
            <person name="Xu W."/>
            <person name="Pan J."/>
            <person name="Luo Z.H."/>
            <person name="Li M."/>
        </authorList>
    </citation>
    <scope>NUCLEOTIDE SEQUENCE [LARGE SCALE GENOMIC DNA]</scope>
    <source>
        <strain evidence="11">SpSt-1105</strain>
    </source>
</reference>
<evidence type="ECO:0000256" key="6">
    <source>
        <dbReference type="ARBA" id="ARBA00023014"/>
    </source>
</evidence>
<dbReference type="InterPro" id="IPR006638">
    <property type="entry name" value="Elp3/MiaA/NifB-like_rSAM"/>
</dbReference>
<dbReference type="InterPro" id="IPR013785">
    <property type="entry name" value="Aldolase_TIM"/>
</dbReference>
<dbReference type="AlphaFoldDB" id="A0A7J3Z740"/>
<dbReference type="InterPro" id="IPR058240">
    <property type="entry name" value="rSAM_sf"/>
</dbReference>
<dbReference type="SFLD" id="SFLDG01386">
    <property type="entry name" value="main_SPASM_domain-containing"/>
    <property type="match status" value="1"/>
</dbReference>
<dbReference type="PANTHER" id="PTHR22960:SF0">
    <property type="entry name" value="MOLYBDENUM COFACTOR BIOSYNTHESIS PROTEIN 1"/>
    <property type="match status" value="1"/>
</dbReference>
<keyword evidence="1" id="KW-0004">4Fe-4S</keyword>
<evidence type="ECO:0000256" key="9">
    <source>
        <dbReference type="ARBA" id="ARBA00023239"/>
    </source>
</evidence>
<dbReference type="Pfam" id="PF04055">
    <property type="entry name" value="Radical_SAM"/>
    <property type="match status" value="1"/>
</dbReference>
<dbReference type="GO" id="GO:0005525">
    <property type="term" value="F:GTP binding"/>
    <property type="evidence" value="ECO:0007669"/>
    <property type="project" value="UniProtKB-KW"/>
</dbReference>
<dbReference type="GO" id="GO:0046872">
    <property type="term" value="F:metal ion binding"/>
    <property type="evidence" value="ECO:0007669"/>
    <property type="project" value="UniProtKB-KW"/>
</dbReference>
<dbReference type="GO" id="GO:0061799">
    <property type="term" value="F:cyclic pyranopterin monophosphate synthase activity"/>
    <property type="evidence" value="ECO:0007669"/>
    <property type="project" value="TreeGrafter"/>
</dbReference>
<keyword evidence="3" id="KW-0479">Metal-binding</keyword>
<dbReference type="Pfam" id="PF06463">
    <property type="entry name" value="Mob_synth_C"/>
    <property type="match status" value="1"/>
</dbReference>
<organism evidence="11">
    <name type="scientific">Ignisphaera aggregans</name>
    <dbReference type="NCBI Taxonomy" id="334771"/>
    <lineage>
        <taxon>Archaea</taxon>
        <taxon>Thermoproteota</taxon>
        <taxon>Thermoprotei</taxon>
        <taxon>Desulfurococcales</taxon>
        <taxon>Desulfurococcaceae</taxon>
        <taxon>Ignisphaera</taxon>
    </lineage>
</organism>
<evidence type="ECO:0000256" key="4">
    <source>
        <dbReference type="ARBA" id="ARBA00022741"/>
    </source>
</evidence>
<proteinExistence type="predicted"/>
<comment type="caution">
    <text evidence="11">The sequence shown here is derived from an EMBL/GenBank/DDBJ whole genome shotgun (WGS) entry which is preliminary data.</text>
</comment>
<dbReference type="GO" id="GO:0006777">
    <property type="term" value="P:Mo-molybdopterin cofactor biosynthetic process"/>
    <property type="evidence" value="ECO:0007669"/>
    <property type="project" value="UniProtKB-KW"/>
</dbReference>
<evidence type="ECO:0000256" key="2">
    <source>
        <dbReference type="ARBA" id="ARBA00022691"/>
    </source>
</evidence>
<dbReference type="GO" id="GO:0051539">
    <property type="term" value="F:4 iron, 4 sulfur cluster binding"/>
    <property type="evidence" value="ECO:0007669"/>
    <property type="project" value="UniProtKB-KW"/>
</dbReference>
<dbReference type="CDD" id="cd21117">
    <property type="entry name" value="Twitch_MoaA"/>
    <property type="match status" value="1"/>
</dbReference>
<dbReference type="SMART" id="SM00729">
    <property type="entry name" value="Elp3"/>
    <property type="match status" value="1"/>
</dbReference>
<feature type="domain" description="Radical SAM core" evidence="10">
    <location>
        <begin position="5"/>
        <end position="221"/>
    </location>
</feature>
<dbReference type="Gene3D" id="3.20.20.70">
    <property type="entry name" value="Aldolase class I"/>
    <property type="match status" value="1"/>
</dbReference>
<dbReference type="SFLD" id="SFLDS00029">
    <property type="entry name" value="Radical_SAM"/>
    <property type="match status" value="1"/>
</dbReference>
<keyword evidence="5" id="KW-0408">Iron</keyword>
<gene>
    <name evidence="11" type="primary">moaA</name>
    <name evidence="11" type="ORF">ENM66_04840</name>
</gene>
<keyword evidence="2" id="KW-0949">S-adenosyl-L-methionine</keyword>
<keyword evidence="7" id="KW-0342">GTP-binding</keyword>
<evidence type="ECO:0000256" key="3">
    <source>
        <dbReference type="ARBA" id="ARBA00022723"/>
    </source>
</evidence>
<dbReference type="EMBL" id="DRYQ01000074">
    <property type="protein sequence ID" value="HHQ50659.1"/>
    <property type="molecule type" value="Genomic_DNA"/>
</dbReference>